<dbReference type="Proteomes" id="UP001079657">
    <property type="component" value="Unassembled WGS sequence"/>
</dbReference>
<keyword evidence="1" id="KW-0175">Coiled coil</keyword>
<proteinExistence type="predicted"/>
<organism evidence="2 3">
    <name type="scientific">Clostridium ganghwense</name>
    <dbReference type="NCBI Taxonomy" id="312089"/>
    <lineage>
        <taxon>Bacteria</taxon>
        <taxon>Bacillati</taxon>
        <taxon>Bacillota</taxon>
        <taxon>Clostridia</taxon>
        <taxon>Eubacteriales</taxon>
        <taxon>Clostridiaceae</taxon>
        <taxon>Clostridium</taxon>
    </lineage>
</organism>
<dbReference type="Gene3D" id="1.20.5.170">
    <property type="match status" value="1"/>
</dbReference>
<name>A0ABT4CNM7_9CLOT</name>
<accession>A0ABT4CNM7</accession>
<comment type="caution">
    <text evidence="2">The sequence shown here is derived from an EMBL/GenBank/DDBJ whole genome shotgun (WGS) entry which is preliminary data.</text>
</comment>
<feature type="coiled-coil region" evidence="1">
    <location>
        <begin position="387"/>
        <end position="519"/>
    </location>
</feature>
<evidence type="ECO:0000313" key="2">
    <source>
        <dbReference type="EMBL" id="MCY6370548.1"/>
    </source>
</evidence>
<dbReference type="RefSeq" id="WP_268049283.1">
    <property type="nucleotide sequence ID" value="NZ_JAPQES010000002.1"/>
</dbReference>
<keyword evidence="3" id="KW-1185">Reference proteome</keyword>
<dbReference type="EMBL" id="JAPQES010000002">
    <property type="protein sequence ID" value="MCY6370548.1"/>
    <property type="molecule type" value="Genomic_DNA"/>
</dbReference>
<gene>
    <name evidence="2" type="ORF">OXH55_07850</name>
</gene>
<evidence type="ECO:0000256" key="1">
    <source>
        <dbReference type="SAM" id="Coils"/>
    </source>
</evidence>
<dbReference type="SUPFAM" id="SSF57997">
    <property type="entry name" value="Tropomyosin"/>
    <property type="match status" value="1"/>
</dbReference>
<reference evidence="2" key="1">
    <citation type="submission" date="2022-12" db="EMBL/GenBank/DDBJ databases">
        <authorList>
            <person name="Wang J."/>
        </authorList>
    </citation>
    <scope>NUCLEOTIDE SEQUENCE</scope>
    <source>
        <strain evidence="2">HY-42-06</strain>
    </source>
</reference>
<sequence>MSLIERNFYTLKQSCRTIWNFTYKKNWGIIYKTFIDNKWSTYNVLVKECNKNFSALLLPDDRICVIYQDFLGNIILSIYNETNWSHHEILKKKNNTIKDVYLKILYSNNKIHIFYNIYLIQNNIRTLFHQTVDKNLNLSSPKMIDTTNVTLINPFSVHVSDNQNIFIMYQKLKNTYELGYKILDNNNTMWSDFYVVDKNISPYIDFSISSMDNTFHSLYIKNNTKTNILTHCSGYLSDLTHVKIYESINDIMLPCLFRKKDTLWDLWISDNSIHSCFSKDNGIDFSNIENELLQSPDIFKTIYISNSDNRQYEVNELYSNQLTLLPYTFVTSKNDLQNKTNYTDHFNETSVTLKKDMPDLDVEKKLSYYNHKLIQKDQIINQLNYLLKEEKNRSQLSSSKLKTLEKKYIEFKNAKLNIDKNISLLKDKLISKDKQVSNLEKAIVEKEEEISFLENKFSELEDNKTNDANTIVQLEEKLYEYENKILFLENELNEYENEISVLNVKIKDLENDLANAKSNSSLFKKFFSSN</sequence>
<evidence type="ECO:0000313" key="3">
    <source>
        <dbReference type="Proteomes" id="UP001079657"/>
    </source>
</evidence>
<protein>
    <submittedName>
        <fullName evidence="2">Uncharacterized protein</fullName>
    </submittedName>
</protein>